<evidence type="ECO:0000256" key="1">
    <source>
        <dbReference type="SAM" id="SignalP"/>
    </source>
</evidence>
<evidence type="ECO:0000313" key="3">
    <source>
        <dbReference type="Proteomes" id="UP001153069"/>
    </source>
</evidence>
<keyword evidence="3" id="KW-1185">Reference proteome</keyword>
<sequence>MRQVLVSSALVLLSAAGGDAAGRLGQPQQESRELQSPSTIVLNALIDTFLPAVVNDLENNIAQDLDPVALDFETKEAVEVTVAANDTICPSNNTTDGATAVSRSGGSDDGSYTGEISYYIEQMAGMGTMDVESVELKDGTQDINIPFASFFGAQGSTWSGVWDAVANFDQFVLSTTATLNMTSFCNMSSYTEVETGTFTIVKPKVTMTIYVYGETGNIYRFNDESVVTVATVQSLSMTYETVTGNLGYFDDYAVVDADEPFITKVEEEFTAGSEFFTLLTAFVQEEVDKEMPFSL</sequence>
<feature type="signal peptide" evidence="1">
    <location>
        <begin position="1"/>
        <end position="20"/>
    </location>
</feature>
<keyword evidence="1" id="KW-0732">Signal</keyword>
<gene>
    <name evidence="2" type="ORF">SEMRO_1034_G233830.1</name>
</gene>
<evidence type="ECO:0000313" key="2">
    <source>
        <dbReference type="EMBL" id="CAB9519653.1"/>
    </source>
</evidence>
<name>A0A9N8HLI7_9STRA</name>
<dbReference type="AlphaFoldDB" id="A0A9N8HLI7"/>
<dbReference type="Proteomes" id="UP001153069">
    <property type="component" value="Unassembled WGS sequence"/>
</dbReference>
<comment type="caution">
    <text evidence="2">The sequence shown here is derived from an EMBL/GenBank/DDBJ whole genome shotgun (WGS) entry which is preliminary data.</text>
</comment>
<organism evidence="2 3">
    <name type="scientific">Seminavis robusta</name>
    <dbReference type="NCBI Taxonomy" id="568900"/>
    <lineage>
        <taxon>Eukaryota</taxon>
        <taxon>Sar</taxon>
        <taxon>Stramenopiles</taxon>
        <taxon>Ochrophyta</taxon>
        <taxon>Bacillariophyta</taxon>
        <taxon>Bacillariophyceae</taxon>
        <taxon>Bacillariophycidae</taxon>
        <taxon>Naviculales</taxon>
        <taxon>Naviculaceae</taxon>
        <taxon>Seminavis</taxon>
    </lineage>
</organism>
<accession>A0A9N8HLI7</accession>
<proteinExistence type="predicted"/>
<feature type="chain" id="PRO_5040316942" evidence="1">
    <location>
        <begin position="21"/>
        <end position="295"/>
    </location>
</feature>
<protein>
    <submittedName>
        <fullName evidence="2">Uncharacterized protein</fullName>
    </submittedName>
</protein>
<reference evidence="2" key="1">
    <citation type="submission" date="2020-06" db="EMBL/GenBank/DDBJ databases">
        <authorList>
            <consortium name="Plant Systems Biology data submission"/>
        </authorList>
    </citation>
    <scope>NUCLEOTIDE SEQUENCE</scope>
    <source>
        <strain evidence="2">D6</strain>
    </source>
</reference>
<dbReference type="EMBL" id="CAICTM010001032">
    <property type="protein sequence ID" value="CAB9519653.1"/>
    <property type="molecule type" value="Genomic_DNA"/>
</dbReference>